<name>A0A2T0SKU7_9PSEU</name>
<keyword evidence="2" id="KW-1185">Reference proteome</keyword>
<comment type="caution">
    <text evidence="1">The sequence shown here is derived from an EMBL/GenBank/DDBJ whole genome shotgun (WGS) entry which is preliminary data.</text>
</comment>
<dbReference type="Proteomes" id="UP000239494">
    <property type="component" value="Unassembled WGS sequence"/>
</dbReference>
<reference evidence="1 2" key="1">
    <citation type="submission" date="2018-03" db="EMBL/GenBank/DDBJ databases">
        <title>Genomic Encyclopedia of Archaeal and Bacterial Type Strains, Phase II (KMG-II): from individual species to whole genera.</title>
        <authorList>
            <person name="Goeker M."/>
        </authorList>
    </citation>
    <scope>NUCLEOTIDE SEQUENCE [LARGE SCALE GENOMIC DNA]</scope>
    <source>
        <strain evidence="1 2">DSM 44720</strain>
    </source>
</reference>
<dbReference type="AlphaFoldDB" id="A0A2T0SKU7"/>
<organism evidence="1 2">
    <name type="scientific">Umezawaea tangerina</name>
    <dbReference type="NCBI Taxonomy" id="84725"/>
    <lineage>
        <taxon>Bacteria</taxon>
        <taxon>Bacillati</taxon>
        <taxon>Actinomycetota</taxon>
        <taxon>Actinomycetes</taxon>
        <taxon>Pseudonocardiales</taxon>
        <taxon>Pseudonocardiaceae</taxon>
        <taxon>Umezawaea</taxon>
    </lineage>
</organism>
<evidence type="ECO:0000313" key="2">
    <source>
        <dbReference type="Proteomes" id="UP000239494"/>
    </source>
</evidence>
<evidence type="ECO:0000313" key="1">
    <source>
        <dbReference type="EMBL" id="PRY34030.1"/>
    </source>
</evidence>
<proteinExistence type="predicted"/>
<dbReference type="EMBL" id="PVTF01000018">
    <property type="protein sequence ID" value="PRY34030.1"/>
    <property type="molecule type" value="Genomic_DNA"/>
</dbReference>
<sequence>MVSSPPGMEITEENKFKGSMFISAFDELIDSVGKDAESETEKVLDITFAAIGAASSLAMLAMDPFGTLLGAGIGWLIEHVSFLKEPLDQLMGDPDEINANVEATKKTAVDMRTLAETHRNTLAQPQGWTGQSSEAFKSNMESLGGELDSLANAVEKKAKIVAICGVLVSVLRDIVRDLISQLLGSLLAGAIAAAAAAFFTFGASIVGFVGFAVGKAVALGVNIASRIAKLVGAISRQMGRIKNLDEITEQVGKGWKRFENVADVAEVSYESWKAQNKVDKAVDKVGG</sequence>
<accession>A0A2T0SKU7</accession>
<gene>
    <name evidence="1" type="ORF">CLV43_11856</name>
</gene>
<protein>
    <submittedName>
        <fullName evidence="1">Uncharacterized protein</fullName>
    </submittedName>
</protein>